<evidence type="ECO:0000313" key="3">
    <source>
        <dbReference type="Proteomes" id="UP000244932"/>
    </source>
</evidence>
<dbReference type="OrthoDB" id="9799894at2"/>
<keyword evidence="3" id="KW-1185">Reference proteome</keyword>
<evidence type="ECO:0000256" key="1">
    <source>
        <dbReference type="SAM" id="MobiDB-lite"/>
    </source>
</evidence>
<dbReference type="AlphaFoldDB" id="A0A2R8A749"/>
<organism evidence="2 3">
    <name type="scientific">Pontivivens insulae</name>
    <dbReference type="NCBI Taxonomy" id="1639689"/>
    <lineage>
        <taxon>Bacteria</taxon>
        <taxon>Pseudomonadati</taxon>
        <taxon>Pseudomonadota</taxon>
        <taxon>Alphaproteobacteria</taxon>
        <taxon>Rhodobacterales</taxon>
        <taxon>Paracoccaceae</taxon>
        <taxon>Pontivivens</taxon>
    </lineage>
</organism>
<dbReference type="RefSeq" id="WP_108780805.1">
    <property type="nucleotide sequence ID" value="NZ_OMKW01000001.1"/>
</dbReference>
<dbReference type="InterPro" id="IPR009562">
    <property type="entry name" value="DUF1178"/>
</dbReference>
<accession>A0A2R8A749</accession>
<dbReference type="Pfam" id="PF06676">
    <property type="entry name" value="DUF1178"/>
    <property type="match status" value="1"/>
</dbReference>
<feature type="region of interest" description="Disordered" evidence="1">
    <location>
        <begin position="52"/>
        <end position="76"/>
    </location>
</feature>
<dbReference type="EMBL" id="OMKW01000001">
    <property type="protein sequence ID" value="SPF28067.1"/>
    <property type="molecule type" value="Genomic_DNA"/>
</dbReference>
<dbReference type="Proteomes" id="UP000244932">
    <property type="component" value="Unassembled WGS sequence"/>
</dbReference>
<dbReference type="PIRSF" id="PIRSF032131">
    <property type="entry name" value="UCP032131"/>
    <property type="match status" value="1"/>
</dbReference>
<gene>
    <name evidence="2" type="ORF">POI8812_00365</name>
</gene>
<evidence type="ECO:0000313" key="2">
    <source>
        <dbReference type="EMBL" id="SPF28067.1"/>
    </source>
</evidence>
<sequence>MIRYTLKCAQGHSFESWFADSATFDRLQQAGHIACAVCGDADVQKAIMAPSVSTGSVPTPPAEPINDGPLSAPASPAEQAIRALREKVEAEADFVGSSFAAEARAMHDGEIDDRPIWGQASADEVRDLVEDEIPIMPLPFGPTKAN</sequence>
<name>A0A2R8A749_9RHOB</name>
<protein>
    <submittedName>
        <fullName evidence="2">Uncharacterized protein</fullName>
    </submittedName>
</protein>
<proteinExistence type="predicted"/>
<reference evidence="2 3" key="1">
    <citation type="submission" date="2018-03" db="EMBL/GenBank/DDBJ databases">
        <authorList>
            <person name="Keele B.F."/>
        </authorList>
    </citation>
    <scope>NUCLEOTIDE SEQUENCE [LARGE SCALE GENOMIC DNA]</scope>
    <source>
        <strain evidence="2 3">CeCT 8812</strain>
    </source>
</reference>